<feature type="transmembrane region" description="Helical" evidence="6">
    <location>
        <begin position="85"/>
        <end position="108"/>
    </location>
</feature>
<dbReference type="InterPro" id="IPR032816">
    <property type="entry name" value="VTT_dom"/>
</dbReference>
<evidence type="ECO:0000313" key="9">
    <source>
        <dbReference type="Proteomes" id="UP000199564"/>
    </source>
</evidence>
<evidence type="ECO:0000313" key="8">
    <source>
        <dbReference type="EMBL" id="SFN68316.1"/>
    </source>
</evidence>
<dbReference type="Proteomes" id="UP000199564">
    <property type="component" value="Unassembled WGS sequence"/>
</dbReference>
<keyword evidence="4 6" id="KW-1133">Transmembrane helix</keyword>
<gene>
    <name evidence="8" type="ORF">SAMN04488519_101345</name>
</gene>
<dbReference type="PANTHER" id="PTHR12677:SF59">
    <property type="entry name" value="GOLGI APPARATUS MEMBRANE PROTEIN TVP38-RELATED"/>
    <property type="match status" value="1"/>
</dbReference>
<feature type="domain" description="VTT" evidence="7">
    <location>
        <begin position="74"/>
        <end position="189"/>
    </location>
</feature>
<keyword evidence="5 6" id="KW-0472">Membrane</keyword>
<comment type="similarity">
    <text evidence="6">Belongs to the TVP38/TMEM64 family.</text>
</comment>
<dbReference type="PANTHER" id="PTHR12677">
    <property type="entry name" value="GOLGI APPARATUS MEMBRANE PROTEIN TVP38-RELATED"/>
    <property type="match status" value="1"/>
</dbReference>
<organism evidence="8 9">
    <name type="scientific">Algoriphagus ornithinivorans</name>
    <dbReference type="NCBI Taxonomy" id="226506"/>
    <lineage>
        <taxon>Bacteria</taxon>
        <taxon>Pseudomonadati</taxon>
        <taxon>Bacteroidota</taxon>
        <taxon>Cytophagia</taxon>
        <taxon>Cytophagales</taxon>
        <taxon>Cyclobacteriaceae</taxon>
        <taxon>Algoriphagus</taxon>
    </lineage>
</organism>
<keyword evidence="9" id="KW-1185">Reference proteome</keyword>
<feature type="transmembrane region" description="Helical" evidence="6">
    <location>
        <begin position="52"/>
        <end position="73"/>
    </location>
</feature>
<keyword evidence="2 6" id="KW-1003">Cell membrane</keyword>
<dbReference type="InterPro" id="IPR015414">
    <property type="entry name" value="TMEM64"/>
</dbReference>
<comment type="subcellular location">
    <subcellularLocation>
        <location evidence="1 6">Cell membrane</location>
        <topology evidence="1 6">Multi-pass membrane protein</topology>
    </subcellularLocation>
</comment>
<evidence type="ECO:0000256" key="6">
    <source>
        <dbReference type="RuleBase" id="RU366058"/>
    </source>
</evidence>
<evidence type="ECO:0000256" key="4">
    <source>
        <dbReference type="ARBA" id="ARBA00022989"/>
    </source>
</evidence>
<dbReference type="EMBL" id="FOVW01000001">
    <property type="protein sequence ID" value="SFN68316.1"/>
    <property type="molecule type" value="Genomic_DNA"/>
</dbReference>
<dbReference type="Pfam" id="PF09335">
    <property type="entry name" value="VTT_dom"/>
    <property type="match status" value="1"/>
</dbReference>
<sequence>MTKKGSIFNFFPDYLKIYPLATLSWLWVVVCPALGSAWILKNYQLLLAFDSLSWIAYLLFILIASLVMGLALLPTTLSAVISGFLLGWTGLPAIILAYSMANVIGYFLGRLFNSGLMELIEAKNPEFLNELEKRKSNEGKLIFFIRISPLIPFAISNFLFASLQVPLRKVLIYGIPGMLPRTILAFLAGILANDFLGAREKLNDPIQIGFVLLFLLISIWGIWVNWKKSKA</sequence>
<evidence type="ECO:0000256" key="2">
    <source>
        <dbReference type="ARBA" id="ARBA00022475"/>
    </source>
</evidence>
<name>A0A1I5B0Q7_9BACT</name>
<evidence type="ECO:0000256" key="5">
    <source>
        <dbReference type="ARBA" id="ARBA00023136"/>
    </source>
</evidence>
<evidence type="ECO:0000256" key="3">
    <source>
        <dbReference type="ARBA" id="ARBA00022692"/>
    </source>
</evidence>
<dbReference type="RefSeq" id="WP_091649398.1">
    <property type="nucleotide sequence ID" value="NZ_FOVW01000001.1"/>
</dbReference>
<evidence type="ECO:0000256" key="1">
    <source>
        <dbReference type="ARBA" id="ARBA00004651"/>
    </source>
</evidence>
<proteinExistence type="inferred from homology"/>
<feature type="transmembrane region" description="Helical" evidence="6">
    <location>
        <begin position="206"/>
        <end position="226"/>
    </location>
</feature>
<evidence type="ECO:0000259" key="7">
    <source>
        <dbReference type="Pfam" id="PF09335"/>
    </source>
</evidence>
<accession>A0A1I5B0Q7</accession>
<reference evidence="9" key="1">
    <citation type="submission" date="2016-10" db="EMBL/GenBank/DDBJ databases">
        <authorList>
            <person name="Varghese N."/>
            <person name="Submissions S."/>
        </authorList>
    </citation>
    <scope>NUCLEOTIDE SEQUENCE [LARGE SCALE GENOMIC DNA]</scope>
    <source>
        <strain evidence="9">DSM 15282</strain>
    </source>
</reference>
<protein>
    <recommendedName>
        <fullName evidence="6">TVP38/TMEM64 family membrane protein</fullName>
    </recommendedName>
</protein>
<feature type="transmembrane region" description="Helical" evidence="6">
    <location>
        <begin position="170"/>
        <end position="191"/>
    </location>
</feature>
<dbReference type="STRING" id="226506.SAMN04488519_101345"/>
<dbReference type="GO" id="GO:0005886">
    <property type="term" value="C:plasma membrane"/>
    <property type="evidence" value="ECO:0007669"/>
    <property type="project" value="UniProtKB-SubCell"/>
</dbReference>
<feature type="transmembrane region" description="Helical" evidence="6">
    <location>
        <begin position="20"/>
        <end position="40"/>
    </location>
</feature>
<dbReference type="AlphaFoldDB" id="A0A1I5B0Q7"/>
<keyword evidence="3 6" id="KW-0812">Transmembrane</keyword>
<feature type="transmembrane region" description="Helical" evidence="6">
    <location>
        <begin position="141"/>
        <end position="163"/>
    </location>
</feature>